<reference evidence="2 3" key="2">
    <citation type="submission" date="2018-06" db="EMBL/GenBank/DDBJ databases">
        <authorList>
            <consortium name="Pathogen Informatics"/>
            <person name="Doyle S."/>
        </authorList>
    </citation>
    <scope>NUCLEOTIDE SEQUENCE [LARGE SCALE GENOMIC DNA]</scope>
    <source>
        <strain evidence="2 3">NCTC10476</strain>
    </source>
</reference>
<evidence type="ECO:0000313" key="3">
    <source>
        <dbReference type="Proteomes" id="UP000255169"/>
    </source>
</evidence>
<sequence>MLHKMAKHGHVEMDATCSDNNEQYAHRVEMGSITAGSYFFRLFDT</sequence>
<dbReference type="RefSeq" id="WP_004722638.1">
    <property type="nucleotide sequence ID" value="NZ_CABIHR010000036.1"/>
</dbReference>
<proteinExistence type="predicted"/>
<reference evidence="1" key="1">
    <citation type="journal article" date="2015" name="Genome Announc.">
        <title>Complete Genome Sequence of Yersinia ruckeri Strain CSF007-82, Etiologic Agent of Red Mouth Disease in Salmonid Fish.</title>
        <authorList>
            <person name="Nelson M.C."/>
            <person name="LaPatra S.E."/>
            <person name="Welch T.J."/>
            <person name="Graf J."/>
        </authorList>
    </citation>
    <scope>NUCLEOTIDE SEQUENCE</scope>
    <source>
        <strain evidence="1">CSF007-82</strain>
    </source>
</reference>
<keyword evidence="3" id="KW-1185">Reference proteome</keyword>
<dbReference type="EMBL" id="UHJG01000001">
    <property type="protein sequence ID" value="SUQ00677.1"/>
    <property type="molecule type" value="Genomic_DNA"/>
</dbReference>
<dbReference type="EMBL" id="LN681231">
    <property type="protein sequence ID" value="CEK25925.1"/>
    <property type="molecule type" value="Genomic_DNA"/>
</dbReference>
<accession>A0A0A8V8N4</accession>
<name>A0A0A8V8N4_YERRU</name>
<evidence type="ECO:0000313" key="2">
    <source>
        <dbReference type="EMBL" id="SUQ00677.1"/>
    </source>
</evidence>
<organism evidence="1">
    <name type="scientific">Yersinia ruckeri</name>
    <dbReference type="NCBI Taxonomy" id="29486"/>
    <lineage>
        <taxon>Bacteria</taxon>
        <taxon>Pseudomonadati</taxon>
        <taxon>Pseudomonadota</taxon>
        <taxon>Gammaproteobacteria</taxon>
        <taxon>Enterobacterales</taxon>
        <taxon>Yersiniaceae</taxon>
        <taxon>Yersinia</taxon>
    </lineage>
</organism>
<dbReference type="AlphaFoldDB" id="A0A0A8V8N4"/>
<evidence type="ECO:0000313" key="1">
    <source>
        <dbReference type="EMBL" id="CEK25925.1"/>
    </source>
</evidence>
<gene>
    <name evidence="1" type="ORF">CSF007_0655</name>
    <name evidence="2" type="ORF">NCTC10476_01980</name>
</gene>
<protein>
    <submittedName>
        <fullName evidence="1">Uncharacterized protein</fullName>
    </submittedName>
</protein>
<dbReference type="Proteomes" id="UP000255169">
    <property type="component" value="Unassembled WGS sequence"/>
</dbReference>